<dbReference type="InterPro" id="IPR010730">
    <property type="entry name" value="HET"/>
</dbReference>
<gene>
    <name evidence="3" type="ORF">LTR78_001271</name>
</gene>
<evidence type="ECO:0000313" key="3">
    <source>
        <dbReference type="EMBL" id="KAK3678818.1"/>
    </source>
</evidence>
<dbReference type="EMBL" id="JAUTXT010000003">
    <property type="protein sequence ID" value="KAK3678818.1"/>
    <property type="molecule type" value="Genomic_DNA"/>
</dbReference>
<name>A0AAE0WVA2_9PEZI</name>
<dbReference type="PANTHER" id="PTHR10622:SF10">
    <property type="entry name" value="HET DOMAIN-CONTAINING PROTEIN"/>
    <property type="match status" value="1"/>
</dbReference>
<evidence type="ECO:0000256" key="1">
    <source>
        <dbReference type="SAM" id="MobiDB-lite"/>
    </source>
</evidence>
<feature type="region of interest" description="Disordered" evidence="1">
    <location>
        <begin position="265"/>
        <end position="293"/>
    </location>
</feature>
<keyword evidence="4" id="KW-1185">Reference proteome</keyword>
<feature type="domain" description="Heterokaryon incompatibility" evidence="2">
    <location>
        <begin position="22"/>
        <end position="132"/>
    </location>
</feature>
<organism evidence="3 4">
    <name type="scientific">Recurvomyces mirabilis</name>
    <dbReference type="NCBI Taxonomy" id="574656"/>
    <lineage>
        <taxon>Eukaryota</taxon>
        <taxon>Fungi</taxon>
        <taxon>Dikarya</taxon>
        <taxon>Ascomycota</taxon>
        <taxon>Pezizomycotina</taxon>
        <taxon>Dothideomycetes</taxon>
        <taxon>Dothideomycetidae</taxon>
        <taxon>Mycosphaerellales</taxon>
        <taxon>Teratosphaeriaceae</taxon>
        <taxon>Recurvomyces</taxon>
    </lineage>
</organism>
<evidence type="ECO:0000259" key="2">
    <source>
        <dbReference type="Pfam" id="PF06985"/>
    </source>
</evidence>
<reference evidence="3" key="1">
    <citation type="submission" date="2023-07" db="EMBL/GenBank/DDBJ databases">
        <title>Black Yeasts Isolated from many extreme environments.</title>
        <authorList>
            <person name="Coleine C."/>
            <person name="Stajich J.E."/>
            <person name="Selbmann L."/>
        </authorList>
    </citation>
    <scope>NUCLEOTIDE SEQUENCE</scope>
    <source>
        <strain evidence="3">CCFEE 5485</strain>
    </source>
</reference>
<feature type="region of interest" description="Disordered" evidence="1">
    <location>
        <begin position="377"/>
        <end position="411"/>
    </location>
</feature>
<protein>
    <recommendedName>
        <fullName evidence="2">Heterokaryon incompatibility domain-containing protein</fullName>
    </recommendedName>
</protein>
<evidence type="ECO:0000313" key="4">
    <source>
        <dbReference type="Proteomes" id="UP001274830"/>
    </source>
</evidence>
<feature type="compositionally biased region" description="Basic and acidic residues" evidence="1">
    <location>
        <begin position="277"/>
        <end position="288"/>
    </location>
</feature>
<dbReference type="Proteomes" id="UP001274830">
    <property type="component" value="Unassembled WGS sequence"/>
</dbReference>
<dbReference type="Pfam" id="PF06985">
    <property type="entry name" value="HET"/>
    <property type="match status" value="1"/>
</dbReference>
<dbReference type="PANTHER" id="PTHR10622">
    <property type="entry name" value="HET DOMAIN-CONTAINING PROTEIN"/>
    <property type="match status" value="1"/>
</dbReference>
<comment type="caution">
    <text evidence="3">The sequence shown here is derived from an EMBL/GenBank/DDBJ whole genome shotgun (WGS) entry which is preliminary data.</text>
</comment>
<proteinExistence type="predicted"/>
<dbReference type="AlphaFoldDB" id="A0AAE0WVA2"/>
<accession>A0AAE0WVA2</accession>
<sequence length="464" mass="52909">MRLLHIYSHTFREYHGENIPPYVITSHRWSNDETTYKDVLKKRNTTSKGWGKIEGFCDRVQSDNGLLKAFDNATCCDWIWVDTCCIDARSSAEVSESINSMFQWYADAQECYAYLTDVRSIPASGDVSEVLDDFRKSEWFRRDIQAKMQWQQGRRTTRPKDQAYSLLGIFNVHMSLLYGEGKKARLRLEMTIFEELQQPYQSRLTLDFFASNELISEPVSQRQHSRAGRPLALVRFSDIEGEVLWICGYQRLLERDSAPVRKKMRKAASTAVAPTHWKSDPDYKEPSKEPTSPLKFDQVMETAATIGAAPDIDGVAAIDPSTPILPDSQNSSMGGSQLFVPLQQQLEPIAKMTVRERQKLTDVEHVSALQAGQTWRGLKPEDWHGDGNQSAPMPMTRKTYPAQSHADSHRSLDLDEANRGLCPLASCGRHVKDLEAHMLSHQTKRTTRKVPCPDLRIPYERLRA</sequence>